<keyword evidence="1" id="KW-0472">Membrane</keyword>
<dbReference type="EMBL" id="FOHU01000004">
    <property type="protein sequence ID" value="SET07050.1"/>
    <property type="molecule type" value="Genomic_DNA"/>
</dbReference>
<keyword evidence="1" id="KW-1133">Transmembrane helix</keyword>
<evidence type="ECO:0000313" key="2">
    <source>
        <dbReference type="EMBL" id="SET07050.1"/>
    </source>
</evidence>
<keyword evidence="1" id="KW-0812">Transmembrane</keyword>
<organism evidence="2 3">
    <name type="scientific">Natronincola peptidivorans</name>
    <dbReference type="NCBI Taxonomy" id="426128"/>
    <lineage>
        <taxon>Bacteria</taxon>
        <taxon>Bacillati</taxon>
        <taxon>Bacillota</taxon>
        <taxon>Clostridia</taxon>
        <taxon>Peptostreptococcales</taxon>
        <taxon>Natronincolaceae</taxon>
        <taxon>Natronincola</taxon>
    </lineage>
</organism>
<feature type="transmembrane region" description="Helical" evidence="1">
    <location>
        <begin position="6"/>
        <end position="23"/>
    </location>
</feature>
<sequence>MTKAQMQTFLCGFFAVVITWYINHEMGYGALVANGLVGVLAAIFLPGPLAGAAYAASFVGMSGLAVIPSMGVAALGGVVVGIVLVFTGEIYAGVGGKGGTTAALSVQITRFLANLIG</sequence>
<dbReference type="RefSeq" id="WP_090441082.1">
    <property type="nucleotide sequence ID" value="NZ_FOHU01000004.1"/>
</dbReference>
<proteinExistence type="predicted"/>
<feature type="transmembrane region" description="Helical" evidence="1">
    <location>
        <begin position="65"/>
        <end position="87"/>
    </location>
</feature>
<gene>
    <name evidence="2" type="ORF">SAMN05660297_01299</name>
</gene>
<keyword evidence="3" id="KW-1185">Reference proteome</keyword>
<feature type="transmembrane region" description="Helical" evidence="1">
    <location>
        <begin position="35"/>
        <end position="59"/>
    </location>
</feature>
<dbReference type="AlphaFoldDB" id="A0A1I0BJM3"/>
<dbReference type="Proteomes" id="UP000199568">
    <property type="component" value="Unassembled WGS sequence"/>
</dbReference>
<protein>
    <submittedName>
        <fullName evidence="2">Uncharacterized protein</fullName>
    </submittedName>
</protein>
<name>A0A1I0BJM3_9FIRM</name>
<reference evidence="2 3" key="1">
    <citation type="submission" date="2016-10" db="EMBL/GenBank/DDBJ databases">
        <authorList>
            <person name="de Groot N.N."/>
        </authorList>
    </citation>
    <scope>NUCLEOTIDE SEQUENCE [LARGE SCALE GENOMIC DNA]</scope>
    <source>
        <strain evidence="2 3">DSM 18979</strain>
    </source>
</reference>
<evidence type="ECO:0000313" key="3">
    <source>
        <dbReference type="Proteomes" id="UP000199568"/>
    </source>
</evidence>
<dbReference type="OrthoDB" id="1957900at2"/>
<dbReference type="STRING" id="426128.SAMN05660297_01299"/>
<evidence type="ECO:0000256" key="1">
    <source>
        <dbReference type="SAM" id="Phobius"/>
    </source>
</evidence>
<accession>A0A1I0BJM3</accession>